<dbReference type="EMBL" id="JMCC02000045">
    <property type="protein sequence ID" value="KIG15913.1"/>
    <property type="molecule type" value="Genomic_DNA"/>
</dbReference>
<reference evidence="1 2" key="1">
    <citation type="submission" date="2014-12" db="EMBL/GenBank/DDBJ databases">
        <title>Genome assembly of Enhygromyxa salina DSM 15201.</title>
        <authorList>
            <person name="Sharma G."/>
            <person name="Subramanian S."/>
        </authorList>
    </citation>
    <scope>NUCLEOTIDE SEQUENCE [LARGE SCALE GENOMIC DNA]</scope>
    <source>
        <strain evidence="1 2">DSM 15201</strain>
    </source>
</reference>
<evidence type="ECO:0000313" key="2">
    <source>
        <dbReference type="Proteomes" id="UP000031599"/>
    </source>
</evidence>
<dbReference type="Proteomes" id="UP000031599">
    <property type="component" value="Unassembled WGS sequence"/>
</dbReference>
<organism evidence="1 2">
    <name type="scientific">Enhygromyxa salina</name>
    <dbReference type="NCBI Taxonomy" id="215803"/>
    <lineage>
        <taxon>Bacteria</taxon>
        <taxon>Pseudomonadati</taxon>
        <taxon>Myxococcota</taxon>
        <taxon>Polyangia</taxon>
        <taxon>Nannocystales</taxon>
        <taxon>Nannocystaceae</taxon>
        <taxon>Enhygromyxa</taxon>
    </lineage>
</organism>
<proteinExistence type="predicted"/>
<accession>A0A0C1ZXL7</accession>
<comment type="caution">
    <text evidence="1">The sequence shown here is derived from an EMBL/GenBank/DDBJ whole genome shotgun (WGS) entry which is preliminary data.</text>
</comment>
<evidence type="ECO:0000313" key="1">
    <source>
        <dbReference type="EMBL" id="KIG15913.1"/>
    </source>
</evidence>
<dbReference type="SUPFAM" id="SSF50998">
    <property type="entry name" value="Quinoprotein alcohol dehydrogenase-like"/>
    <property type="match status" value="1"/>
</dbReference>
<dbReference type="InterPro" id="IPR011047">
    <property type="entry name" value="Quinoprotein_ADH-like_sf"/>
</dbReference>
<dbReference type="AlphaFoldDB" id="A0A0C1ZXL7"/>
<name>A0A0C1ZXL7_9BACT</name>
<protein>
    <submittedName>
        <fullName evidence="1">Uncharacterized protein</fullName>
    </submittedName>
</protein>
<gene>
    <name evidence="1" type="ORF">DB30_05104</name>
</gene>
<sequence length="411" mass="45717">MQIHEVECEDDAIGWQLDFAGLIALPLAEFEVECASGWGHGVKTRAASEVIEIPNGFQWIQPHPQGGLLLLPYGRESLWSERLGVEVAKDSLVWLDDQAEKVRWLRDDLRYRQPNVVSTATGTELWVWGYDDEQDYLSRIEPSTGELLERVTWPADEPRTMSAAWPEDGGLWVITRESYDDDGEVYALQRMSSFAEAGPVLRTFESPRVTLGDGTSGVFAVSLYPTPGGGLLWGHSGLFESLAEDGSLRWVLEEPHSFRVVDEYGGFLLGGVHDGGELDDQQLGLSLQRRSLEDASVLWTRVHHRYDFANEPRPNDWLVDTAWGHAARAEGGYLIAGGHAYPASSCPQQPIVWAIDIDGEVEWAHRVETCGSLIVATRRVDGRALTLGFSYANGDASNGATKARWLQYFDL</sequence>